<dbReference type="Gene3D" id="2.70.40.10">
    <property type="match status" value="1"/>
</dbReference>
<dbReference type="PANTHER" id="PTHR42680">
    <property type="entry name" value="DCTP DEAMINASE"/>
    <property type="match status" value="1"/>
</dbReference>
<comment type="caution">
    <text evidence="4">Lacks conserved residue(s) required for the propagation of feature annotation.</text>
</comment>
<feature type="binding site" evidence="4">
    <location>
        <position position="146"/>
    </location>
    <ligand>
        <name>dCTP</name>
        <dbReference type="ChEBI" id="CHEBI:61481"/>
    </ligand>
</feature>
<keyword evidence="3 4" id="KW-0546">Nucleotide metabolism</keyword>
<comment type="pathway">
    <text evidence="4">Pyrimidine metabolism; dUMP biosynthesis; dUMP from dCTP: step 1/1.</text>
</comment>
<dbReference type="GO" id="GO:0015949">
    <property type="term" value="P:nucleobase-containing small molecule interconversion"/>
    <property type="evidence" value="ECO:0007669"/>
    <property type="project" value="TreeGrafter"/>
</dbReference>
<comment type="catalytic activity">
    <reaction evidence="4">
        <text>dCTP + 2 H2O = dUMP + NH4(+) + diphosphate</text>
        <dbReference type="Rhea" id="RHEA:19205"/>
        <dbReference type="ChEBI" id="CHEBI:15377"/>
        <dbReference type="ChEBI" id="CHEBI:28938"/>
        <dbReference type="ChEBI" id="CHEBI:33019"/>
        <dbReference type="ChEBI" id="CHEBI:61481"/>
        <dbReference type="ChEBI" id="CHEBI:246422"/>
        <dbReference type="EC" id="3.5.4.30"/>
    </reaction>
</comment>
<dbReference type="EMBL" id="JACHDB010000001">
    <property type="protein sequence ID" value="MBB5433817.1"/>
    <property type="molecule type" value="Genomic_DNA"/>
</dbReference>
<dbReference type="GO" id="GO:0006229">
    <property type="term" value="P:dUTP biosynthetic process"/>
    <property type="evidence" value="ECO:0007669"/>
    <property type="project" value="InterPro"/>
</dbReference>
<proteinExistence type="inferred from homology"/>
<accession>A0A7W8QNN9</accession>
<evidence type="ECO:0000313" key="5">
    <source>
        <dbReference type="EMBL" id="MBB5433817.1"/>
    </source>
</evidence>
<gene>
    <name evidence="4" type="primary">dcd</name>
    <name evidence="5" type="ORF">HDA36_003901</name>
</gene>
<evidence type="ECO:0000256" key="2">
    <source>
        <dbReference type="ARBA" id="ARBA00022801"/>
    </source>
</evidence>
<dbReference type="NCBIfam" id="TIGR02274">
    <property type="entry name" value="dCTP_deam"/>
    <property type="match status" value="1"/>
</dbReference>
<organism evidence="5 6">
    <name type="scientific">Nocardiopsis composta</name>
    <dbReference type="NCBI Taxonomy" id="157465"/>
    <lineage>
        <taxon>Bacteria</taxon>
        <taxon>Bacillati</taxon>
        <taxon>Actinomycetota</taxon>
        <taxon>Actinomycetes</taxon>
        <taxon>Streptosporangiales</taxon>
        <taxon>Nocardiopsidaceae</taxon>
        <taxon>Nocardiopsis</taxon>
    </lineage>
</organism>
<keyword evidence="2 4" id="KW-0378">Hydrolase</keyword>
<evidence type="ECO:0000256" key="4">
    <source>
        <dbReference type="HAMAP-Rule" id="MF_00146"/>
    </source>
</evidence>
<dbReference type="PANTHER" id="PTHR42680:SF3">
    <property type="entry name" value="DCTP DEAMINASE"/>
    <property type="match status" value="1"/>
</dbReference>
<dbReference type="HAMAP" id="MF_00146">
    <property type="entry name" value="dCTP_deaminase"/>
    <property type="match status" value="1"/>
</dbReference>
<feature type="binding site" evidence="4">
    <location>
        <position position="103"/>
    </location>
    <ligand>
        <name>dCTP</name>
        <dbReference type="ChEBI" id="CHEBI:61481"/>
    </ligand>
</feature>
<comment type="similarity">
    <text evidence="4">Belongs to the dCTP deaminase family.</text>
</comment>
<sequence length="175" mass="19542">MKIDPYDPGMIQPSSIDVRLDRFFRVFENHRYPHIDPAVEQPDLTRLVEVGADSEFILHPGEFVLASTYEVVTLPEDIASRLEGKSSLGRLGLLTHSTAGFIDPGFSGHVTLELSNVATLPMKLYPGMKIGQLCMFRLTSPAEHPYGSDRYGSRYQGQRGPTPSRAYLNFSRAEI</sequence>
<comment type="function">
    <text evidence="4">Bifunctional enzyme that catalyzes both the deamination of dCTP to dUTP and the hydrolysis of dUTP to dUMP without releasing the toxic dUTP intermediate.</text>
</comment>
<dbReference type="GO" id="GO:0006226">
    <property type="term" value="P:dUMP biosynthetic process"/>
    <property type="evidence" value="ECO:0007669"/>
    <property type="project" value="UniProtKB-UniRule"/>
</dbReference>
<feature type="active site" description="Proton donor/acceptor" evidence="4">
    <location>
        <position position="113"/>
    </location>
</feature>
<feature type="site" description="Important for bifunctional activity" evidence="4">
    <location>
        <begin position="100"/>
        <end position="101"/>
    </location>
</feature>
<feature type="binding site" evidence="4">
    <location>
        <begin position="111"/>
        <end position="113"/>
    </location>
    <ligand>
        <name>dCTP</name>
        <dbReference type="ChEBI" id="CHEBI:61481"/>
    </ligand>
</feature>
<dbReference type="GO" id="GO:0033973">
    <property type="term" value="F:dCTP deaminase (dUMP-forming) activity"/>
    <property type="evidence" value="ECO:0007669"/>
    <property type="project" value="UniProtKB-UniRule"/>
</dbReference>
<dbReference type="SUPFAM" id="SSF51283">
    <property type="entry name" value="dUTPase-like"/>
    <property type="match status" value="1"/>
</dbReference>
<dbReference type="GO" id="GO:0000166">
    <property type="term" value="F:nucleotide binding"/>
    <property type="evidence" value="ECO:0007669"/>
    <property type="project" value="UniProtKB-KW"/>
</dbReference>
<evidence type="ECO:0000256" key="3">
    <source>
        <dbReference type="ARBA" id="ARBA00023080"/>
    </source>
</evidence>
<evidence type="ECO:0000256" key="1">
    <source>
        <dbReference type="ARBA" id="ARBA00022741"/>
    </source>
</evidence>
<comment type="subunit">
    <text evidence="4">Homotrimer.</text>
</comment>
<reference evidence="5 6" key="1">
    <citation type="submission" date="2020-08" db="EMBL/GenBank/DDBJ databases">
        <title>Sequencing the genomes of 1000 actinobacteria strains.</title>
        <authorList>
            <person name="Klenk H.-P."/>
        </authorList>
    </citation>
    <scope>NUCLEOTIDE SEQUENCE [LARGE SCALE GENOMIC DNA]</scope>
    <source>
        <strain evidence="5 6">DSM 44551</strain>
    </source>
</reference>
<dbReference type="Proteomes" id="UP000572635">
    <property type="component" value="Unassembled WGS sequence"/>
</dbReference>
<feature type="binding site" evidence="4">
    <location>
        <position position="132"/>
    </location>
    <ligand>
        <name>dCTP</name>
        <dbReference type="ChEBI" id="CHEBI:61481"/>
    </ligand>
</feature>
<dbReference type="EC" id="3.5.4.30" evidence="4"/>
<evidence type="ECO:0000313" key="6">
    <source>
        <dbReference type="Proteomes" id="UP000572635"/>
    </source>
</evidence>
<feature type="binding site" evidence="4">
    <location>
        <position position="158"/>
    </location>
    <ligand>
        <name>dCTP</name>
        <dbReference type="ChEBI" id="CHEBI:61481"/>
    </ligand>
</feature>
<dbReference type="FunFam" id="2.70.40.10:FF:000005">
    <property type="entry name" value="dCTP deaminase, dUMP-forming"/>
    <property type="match status" value="1"/>
</dbReference>
<feature type="binding site" evidence="4">
    <location>
        <begin position="85"/>
        <end position="90"/>
    </location>
    <ligand>
        <name>dCTP</name>
        <dbReference type="ChEBI" id="CHEBI:61481"/>
    </ligand>
</feature>
<dbReference type="Pfam" id="PF22769">
    <property type="entry name" value="DCD"/>
    <property type="match status" value="1"/>
</dbReference>
<keyword evidence="6" id="KW-1185">Reference proteome</keyword>
<dbReference type="UniPathway" id="UPA00610">
    <property type="reaction ID" value="UER00667"/>
</dbReference>
<dbReference type="GO" id="GO:0008829">
    <property type="term" value="F:dCTP deaminase activity"/>
    <property type="evidence" value="ECO:0007669"/>
    <property type="project" value="InterPro"/>
</dbReference>
<dbReference type="InterPro" id="IPR033704">
    <property type="entry name" value="dUTPase_trimeric"/>
</dbReference>
<dbReference type="CDD" id="cd07557">
    <property type="entry name" value="trimeric_dUTPase"/>
    <property type="match status" value="1"/>
</dbReference>
<name>A0A7W8QNN9_9ACTN</name>
<dbReference type="InterPro" id="IPR011962">
    <property type="entry name" value="dCTP_deaminase"/>
</dbReference>
<dbReference type="AlphaFoldDB" id="A0A7W8QNN9"/>
<protein>
    <recommendedName>
        <fullName evidence="4">dCTP deaminase, dUMP-forming</fullName>
        <ecNumber evidence="4">3.5.4.30</ecNumber>
    </recommendedName>
    <alternativeName>
        <fullName evidence="4">Bifunctional dCTP deaminase:dUTPase</fullName>
    </alternativeName>
    <alternativeName>
        <fullName evidence="4">DCD-DUT</fullName>
    </alternativeName>
</protein>
<dbReference type="InterPro" id="IPR036157">
    <property type="entry name" value="dUTPase-like_sf"/>
</dbReference>
<comment type="caution">
    <text evidence="5">The sequence shown here is derived from an EMBL/GenBank/DDBJ whole genome shotgun (WGS) entry which is preliminary data.</text>
</comment>
<keyword evidence="1 4" id="KW-0547">Nucleotide-binding</keyword>